<dbReference type="Pfam" id="PF03567">
    <property type="entry name" value="Sulfotransfer_2"/>
    <property type="match status" value="1"/>
</dbReference>
<evidence type="ECO:0000256" key="1">
    <source>
        <dbReference type="ARBA" id="ARBA00004323"/>
    </source>
</evidence>
<comment type="similarity">
    <text evidence="2">Belongs to the sulfotransferase 2 family.</text>
</comment>
<dbReference type="GO" id="GO:0000139">
    <property type="term" value="C:Golgi membrane"/>
    <property type="evidence" value="ECO:0007669"/>
    <property type="project" value="UniProtKB-SubCell"/>
</dbReference>
<accession>A0A7S4QWC1</accession>
<evidence type="ECO:0000256" key="3">
    <source>
        <dbReference type="ARBA" id="ARBA00022679"/>
    </source>
</evidence>
<sequence length="332" mass="39265">MRKRILKVLEAASVAVVMTCMIRQAVVFVELEQQEMKNTKSATNKPLDVIMHDEEQGNNSTIKLLETDIIYGRDWWEKPTVIEEYKLIFFTIPKVGCTEWKRIFRKMMGMNPWIPEMGRKGDVLIQNPRTNNLTTLSDYSLADAEMMMKDPEWTKAIFVREPKERLLSAFLDKFVQEDSYFRKKCCNHHLSEDELKHCNDKVGMTDIRYFLERTQNCQDYHWGLQSETLDEKWWPYINFVGYMHSLSEDARKLLKSLTSVNDGITAWERVGKTGWGKVGNDGFMQINLAFHATDANKKLLEYYNEESEAFVQEKWAKEWELPYYHFDKIQLF</sequence>
<dbReference type="EMBL" id="HBNS01009734">
    <property type="protein sequence ID" value="CAE4593732.1"/>
    <property type="molecule type" value="Transcribed_RNA"/>
</dbReference>
<evidence type="ECO:0008006" key="10">
    <source>
        <dbReference type="Google" id="ProtNLM"/>
    </source>
</evidence>
<evidence type="ECO:0000256" key="5">
    <source>
        <dbReference type="ARBA" id="ARBA00022989"/>
    </source>
</evidence>
<dbReference type="GO" id="GO:0008146">
    <property type="term" value="F:sulfotransferase activity"/>
    <property type="evidence" value="ECO:0007669"/>
    <property type="project" value="InterPro"/>
</dbReference>
<keyword evidence="6" id="KW-0333">Golgi apparatus</keyword>
<dbReference type="PANTHER" id="PTHR12137:SF54">
    <property type="entry name" value="CARBOHYDRATE SULFOTRANSFERASE"/>
    <property type="match status" value="1"/>
</dbReference>
<keyword evidence="4" id="KW-0812">Transmembrane</keyword>
<keyword evidence="8" id="KW-0325">Glycoprotein</keyword>
<protein>
    <recommendedName>
        <fullName evidence="10">Carbohydrate sulfotransferase</fullName>
    </recommendedName>
</protein>
<proteinExistence type="inferred from homology"/>
<keyword evidence="5" id="KW-1133">Transmembrane helix</keyword>
<evidence type="ECO:0000256" key="8">
    <source>
        <dbReference type="ARBA" id="ARBA00023180"/>
    </source>
</evidence>
<dbReference type="GO" id="GO:0016051">
    <property type="term" value="P:carbohydrate biosynthetic process"/>
    <property type="evidence" value="ECO:0007669"/>
    <property type="project" value="InterPro"/>
</dbReference>
<gene>
    <name evidence="9" type="ORF">DBRI00130_LOCUS7846</name>
</gene>
<evidence type="ECO:0000313" key="9">
    <source>
        <dbReference type="EMBL" id="CAE4593732.1"/>
    </source>
</evidence>
<dbReference type="InterPro" id="IPR005331">
    <property type="entry name" value="Sulfotransferase"/>
</dbReference>
<organism evidence="9">
    <name type="scientific">Ditylum brightwellii</name>
    <dbReference type="NCBI Taxonomy" id="49249"/>
    <lineage>
        <taxon>Eukaryota</taxon>
        <taxon>Sar</taxon>
        <taxon>Stramenopiles</taxon>
        <taxon>Ochrophyta</taxon>
        <taxon>Bacillariophyta</taxon>
        <taxon>Mediophyceae</taxon>
        <taxon>Lithodesmiophycidae</taxon>
        <taxon>Lithodesmiales</taxon>
        <taxon>Lithodesmiaceae</taxon>
        <taxon>Ditylum</taxon>
    </lineage>
</organism>
<name>A0A7S4QWC1_9STRA</name>
<evidence type="ECO:0000256" key="6">
    <source>
        <dbReference type="ARBA" id="ARBA00023034"/>
    </source>
</evidence>
<evidence type="ECO:0000256" key="7">
    <source>
        <dbReference type="ARBA" id="ARBA00023136"/>
    </source>
</evidence>
<reference evidence="9" key="1">
    <citation type="submission" date="2021-01" db="EMBL/GenBank/DDBJ databases">
        <authorList>
            <person name="Corre E."/>
            <person name="Pelletier E."/>
            <person name="Niang G."/>
            <person name="Scheremetjew M."/>
            <person name="Finn R."/>
            <person name="Kale V."/>
            <person name="Holt S."/>
            <person name="Cochrane G."/>
            <person name="Meng A."/>
            <person name="Brown T."/>
            <person name="Cohen L."/>
        </authorList>
    </citation>
    <scope>NUCLEOTIDE SEQUENCE</scope>
    <source>
        <strain evidence="9">GSO104</strain>
    </source>
</reference>
<keyword evidence="7" id="KW-0472">Membrane</keyword>
<dbReference type="AlphaFoldDB" id="A0A7S4QWC1"/>
<keyword evidence="3" id="KW-0808">Transferase</keyword>
<comment type="subcellular location">
    <subcellularLocation>
        <location evidence="1">Golgi apparatus membrane</location>
        <topology evidence="1">Single-pass type II membrane protein</topology>
    </subcellularLocation>
</comment>
<dbReference type="PANTHER" id="PTHR12137">
    <property type="entry name" value="CARBOHYDRATE SULFOTRANSFERASE"/>
    <property type="match status" value="1"/>
</dbReference>
<evidence type="ECO:0000256" key="2">
    <source>
        <dbReference type="ARBA" id="ARBA00006339"/>
    </source>
</evidence>
<dbReference type="InterPro" id="IPR018011">
    <property type="entry name" value="Carb_sulfotrans_8-10"/>
</dbReference>
<evidence type="ECO:0000256" key="4">
    <source>
        <dbReference type="ARBA" id="ARBA00022692"/>
    </source>
</evidence>